<sequence>MATLFIADLHLQTEEPAIVAGLQTEEPAIVRSSPVFCVF</sequence>
<comment type="caution">
    <text evidence="1">The sequence shown here is derived from an EMBL/GenBank/DDBJ whole genome shotgun (WGS) entry which is preliminary data.</text>
</comment>
<protein>
    <recommendedName>
        <fullName evidence="3">UDP-2,3-diacylglucosamine hydrolase</fullName>
    </recommendedName>
</protein>
<organism evidence="1 2">
    <name type="scientific">Salmonella enterica subsp. enterica serovar Adelaide str. A4-669</name>
    <dbReference type="NCBI Taxonomy" id="913063"/>
    <lineage>
        <taxon>Bacteria</taxon>
        <taxon>Pseudomonadati</taxon>
        <taxon>Pseudomonadota</taxon>
        <taxon>Gammaproteobacteria</taxon>
        <taxon>Enterobacterales</taxon>
        <taxon>Enterobacteriaceae</taxon>
        <taxon>Salmonella</taxon>
    </lineage>
</organism>
<dbReference type="AlphaFoldDB" id="A0A6C8GRN8"/>
<reference evidence="1 2" key="1">
    <citation type="journal article" date="2011" name="BMC Genomics">
        <title>Genome sequencing reveals diversification of virulence factor content and possible host adaptation in distinct subpopulations of Salmonella enterica.</title>
        <authorList>
            <person name="den Bakker H.C."/>
            <person name="Moreno Switt A.I."/>
            <person name="Govoni G."/>
            <person name="Cummings C.A."/>
            <person name="Ranieri M.L."/>
            <person name="Degoricija L."/>
            <person name="Hoelzer K."/>
            <person name="Rodriguez-Rivera L.D."/>
            <person name="Brown S."/>
            <person name="Bolchacova E."/>
            <person name="Furtado M.R."/>
            <person name="Wiedmann M."/>
        </authorList>
    </citation>
    <scope>NUCLEOTIDE SEQUENCE [LARGE SCALE GENOMIC DNA]</scope>
    <source>
        <strain evidence="1 2">A4-669</strain>
    </source>
</reference>
<dbReference type="Proteomes" id="UP000004906">
    <property type="component" value="Unassembled WGS sequence"/>
</dbReference>
<name>A0A6C8GRN8_SALET</name>
<evidence type="ECO:0000313" key="1">
    <source>
        <dbReference type="EMBL" id="EHC40201.1"/>
    </source>
</evidence>
<proteinExistence type="predicted"/>
<gene>
    <name evidence="1" type="ORF">LTSEADE_0918</name>
</gene>
<evidence type="ECO:0008006" key="3">
    <source>
        <dbReference type="Google" id="ProtNLM"/>
    </source>
</evidence>
<dbReference type="EMBL" id="AFCI01000327">
    <property type="protein sequence ID" value="EHC40201.1"/>
    <property type="molecule type" value="Genomic_DNA"/>
</dbReference>
<evidence type="ECO:0000313" key="2">
    <source>
        <dbReference type="Proteomes" id="UP000004906"/>
    </source>
</evidence>
<accession>A0A6C8GRN8</accession>